<dbReference type="Gene3D" id="1.20.140.10">
    <property type="entry name" value="Butyryl-CoA Dehydrogenase, subunit A, domain 3"/>
    <property type="match status" value="1"/>
</dbReference>
<reference evidence="9 10" key="1">
    <citation type="submission" date="2016-04" db="EMBL/GenBank/DDBJ databases">
        <title>Deep-sea bacteria in the southern Pacific.</title>
        <authorList>
            <person name="Tang K."/>
        </authorList>
    </citation>
    <scope>NUCLEOTIDE SEQUENCE [LARGE SCALE GENOMIC DNA]</scope>
    <source>
        <strain evidence="9 10">JLT2014</strain>
        <plasmid evidence="10">ppaby4</plasmid>
    </source>
</reference>
<dbReference type="Pfam" id="PF02770">
    <property type="entry name" value="Acyl-CoA_dh_M"/>
    <property type="match status" value="1"/>
</dbReference>
<dbReference type="InterPro" id="IPR009075">
    <property type="entry name" value="AcylCo_DH/oxidase_C"/>
</dbReference>
<name>A0A1P8V105_9RHOB</name>
<dbReference type="Pfam" id="PF00441">
    <property type="entry name" value="Acyl-CoA_dh_1"/>
    <property type="match status" value="1"/>
</dbReference>
<dbReference type="SUPFAM" id="SSF56645">
    <property type="entry name" value="Acyl-CoA dehydrogenase NM domain-like"/>
    <property type="match status" value="1"/>
</dbReference>
<dbReference type="GO" id="GO:0050660">
    <property type="term" value="F:flavin adenine dinucleotide binding"/>
    <property type="evidence" value="ECO:0007669"/>
    <property type="project" value="InterPro"/>
</dbReference>
<dbReference type="PROSITE" id="PS00073">
    <property type="entry name" value="ACYL_COA_DH_2"/>
    <property type="match status" value="1"/>
</dbReference>
<evidence type="ECO:0000259" key="7">
    <source>
        <dbReference type="Pfam" id="PF02770"/>
    </source>
</evidence>
<comment type="similarity">
    <text evidence="2 5">Belongs to the acyl-CoA dehydrogenase family.</text>
</comment>
<dbReference type="RefSeq" id="WP_076706263.1">
    <property type="nucleotide sequence ID" value="NZ_CP015095.1"/>
</dbReference>
<dbReference type="EC" id="1.3.8.7" evidence="9"/>
<evidence type="ECO:0000259" key="8">
    <source>
        <dbReference type="Pfam" id="PF02771"/>
    </source>
</evidence>
<dbReference type="InterPro" id="IPR013786">
    <property type="entry name" value="AcylCoA_DH/ox_N"/>
</dbReference>
<dbReference type="Proteomes" id="UP000187059">
    <property type="component" value="Plasmid pPABY4"/>
</dbReference>
<dbReference type="OrthoDB" id="9775090at2"/>
<keyword evidence="3 5" id="KW-0285">Flavoprotein</keyword>
<dbReference type="GO" id="GO:0070991">
    <property type="term" value="F:medium-chain fatty acyl-CoA dehydrogenase activity"/>
    <property type="evidence" value="ECO:0007669"/>
    <property type="project" value="UniProtKB-EC"/>
</dbReference>
<evidence type="ECO:0000256" key="2">
    <source>
        <dbReference type="ARBA" id="ARBA00009347"/>
    </source>
</evidence>
<dbReference type="FunFam" id="1.20.140.10:FF:000012">
    <property type="entry name" value="Acyl-CoA dehydrogenase fadE12"/>
    <property type="match status" value="1"/>
</dbReference>
<dbReference type="Pfam" id="PF02771">
    <property type="entry name" value="Acyl-CoA_dh_N"/>
    <property type="match status" value="1"/>
</dbReference>
<dbReference type="InterPro" id="IPR006091">
    <property type="entry name" value="Acyl-CoA_Oxase/DH_mid-dom"/>
</dbReference>
<dbReference type="EMBL" id="CP015095">
    <property type="protein sequence ID" value="APZ55333.1"/>
    <property type="molecule type" value="Genomic_DNA"/>
</dbReference>
<dbReference type="PANTHER" id="PTHR43884">
    <property type="entry name" value="ACYL-COA DEHYDROGENASE"/>
    <property type="match status" value="1"/>
</dbReference>
<dbReference type="PANTHER" id="PTHR43884:SF12">
    <property type="entry name" value="ISOVALERYL-COA DEHYDROGENASE, MITOCHONDRIAL-RELATED"/>
    <property type="match status" value="1"/>
</dbReference>
<dbReference type="InterPro" id="IPR009100">
    <property type="entry name" value="AcylCoA_DH/oxidase_NM_dom_sf"/>
</dbReference>
<keyword evidence="10" id="KW-1185">Reference proteome</keyword>
<dbReference type="Gene3D" id="2.40.110.10">
    <property type="entry name" value="Butyryl-CoA Dehydrogenase, subunit A, domain 2"/>
    <property type="match status" value="1"/>
</dbReference>
<evidence type="ECO:0000256" key="1">
    <source>
        <dbReference type="ARBA" id="ARBA00001974"/>
    </source>
</evidence>
<dbReference type="CDD" id="cd00567">
    <property type="entry name" value="ACAD"/>
    <property type="match status" value="1"/>
</dbReference>
<evidence type="ECO:0000259" key="6">
    <source>
        <dbReference type="Pfam" id="PF00441"/>
    </source>
</evidence>
<keyword evidence="9" id="KW-0614">Plasmid</keyword>
<dbReference type="KEGG" id="paby:Ga0080574_TMP5051"/>
<dbReference type="SUPFAM" id="SSF47203">
    <property type="entry name" value="Acyl-CoA dehydrogenase C-terminal domain-like"/>
    <property type="match status" value="1"/>
</dbReference>
<keyword evidence="4 5" id="KW-0274">FAD</keyword>
<evidence type="ECO:0000256" key="4">
    <source>
        <dbReference type="ARBA" id="ARBA00022827"/>
    </source>
</evidence>
<dbReference type="Gene3D" id="1.10.540.10">
    <property type="entry name" value="Acyl-CoA dehydrogenase/oxidase, N-terminal domain"/>
    <property type="match status" value="1"/>
</dbReference>
<proteinExistence type="inferred from homology"/>
<gene>
    <name evidence="9" type="ORF">Ga0080574_TMP5051</name>
</gene>
<feature type="domain" description="Acyl-CoA dehydrogenase/oxidase N-terminal" evidence="8">
    <location>
        <begin position="16"/>
        <end position="119"/>
    </location>
</feature>
<geneLocation type="plasmid" evidence="10">
    <name>ppaby4</name>
</geneLocation>
<comment type="cofactor">
    <cofactor evidence="1 5">
        <name>FAD</name>
        <dbReference type="ChEBI" id="CHEBI:57692"/>
    </cofactor>
</comment>
<keyword evidence="5 9" id="KW-0560">Oxidoreductase</keyword>
<dbReference type="AlphaFoldDB" id="A0A1P8V105"/>
<evidence type="ECO:0000256" key="3">
    <source>
        <dbReference type="ARBA" id="ARBA00022630"/>
    </source>
</evidence>
<accession>A0A1P8V105</accession>
<feature type="domain" description="Acyl-CoA oxidase/dehydrogenase middle" evidence="7">
    <location>
        <begin position="125"/>
        <end position="221"/>
    </location>
</feature>
<dbReference type="InterPro" id="IPR006089">
    <property type="entry name" value="Acyl-CoA_DH_CS"/>
</dbReference>
<evidence type="ECO:0000313" key="10">
    <source>
        <dbReference type="Proteomes" id="UP000187059"/>
    </source>
</evidence>
<protein>
    <submittedName>
        <fullName evidence="9">Acyl-CoA dehydrogenase</fullName>
        <ecNumber evidence="9">1.3.8.7</ecNumber>
    </submittedName>
</protein>
<evidence type="ECO:0000256" key="5">
    <source>
        <dbReference type="RuleBase" id="RU362125"/>
    </source>
</evidence>
<feature type="domain" description="Acyl-CoA dehydrogenase/oxidase C-terminal" evidence="6">
    <location>
        <begin position="235"/>
        <end position="382"/>
    </location>
</feature>
<organism evidence="9 10">
    <name type="scientific">Salipiger abyssi</name>
    <dbReference type="NCBI Taxonomy" id="1250539"/>
    <lineage>
        <taxon>Bacteria</taxon>
        <taxon>Pseudomonadati</taxon>
        <taxon>Pseudomonadota</taxon>
        <taxon>Alphaproteobacteria</taxon>
        <taxon>Rhodobacterales</taxon>
        <taxon>Roseobacteraceae</taxon>
        <taxon>Salipiger</taxon>
    </lineage>
</organism>
<dbReference type="InterPro" id="IPR037069">
    <property type="entry name" value="AcylCoA_DH/ox_N_sf"/>
</dbReference>
<dbReference type="InterPro" id="IPR036250">
    <property type="entry name" value="AcylCo_DH-like_C"/>
</dbReference>
<evidence type="ECO:0000313" key="9">
    <source>
        <dbReference type="EMBL" id="APZ55333.1"/>
    </source>
</evidence>
<dbReference type="InterPro" id="IPR046373">
    <property type="entry name" value="Acyl-CoA_Oxase/DH_mid-dom_sf"/>
</dbReference>
<sequence length="390" mass="43499">MLDALDSNYDGTLADVLQATRNVTKRYPQEYYRELDRVGGYPHEFIKDAMAAGLGAVMVPEEYGGMGLGCREASVVVEEIHRSGGTGSMIHGQLFMMGILARHGSPEQKMNVLPKVADGSVRLQSFSVTEPNAGTDTSKIQTRARRGGKGWIVKGQKVWTSRMDHTDMFIVFARTSEAPEGKPFRGLSCFLVDKREVDPKQITTRKIDAMFNHHTYEVWYDDMEIPEDALIGEEGKGFYYLLDGLNAERVMIAAECIGDGKWFLETAVNYSKERVIFGRPIGQNQGVQFPLARGYANLMAADAMRWKAAELFDNGEPAGAEANIAKMLASEASWELGFHCQQTHGGFGLAVEYDIERKVRENRVFQIAPISTNMVLNYISQHVLGMPRSY</sequence>